<dbReference type="PANTHER" id="PTHR47478:SF1">
    <property type="entry name" value="PYRIMIDINE 5'-NUCLEOTIDASE YJJG"/>
    <property type="match status" value="1"/>
</dbReference>
<accession>A0A0R2K8Y9</accession>
<dbReference type="EMBL" id="JQBK01000018">
    <property type="protein sequence ID" value="KRN85835.1"/>
    <property type="molecule type" value="Genomic_DNA"/>
</dbReference>
<evidence type="ECO:0000313" key="1">
    <source>
        <dbReference type="EMBL" id="KRN85835.1"/>
    </source>
</evidence>
<dbReference type="SFLD" id="SFLDS00003">
    <property type="entry name" value="Haloacid_Dehalogenase"/>
    <property type="match status" value="1"/>
</dbReference>
<name>A0A0R2K8Y9_9LACO</name>
<dbReference type="GO" id="GO:0008253">
    <property type="term" value="F:5'-nucleotidase activity"/>
    <property type="evidence" value="ECO:0007669"/>
    <property type="project" value="InterPro"/>
</dbReference>
<dbReference type="InterPro" id="IPR052550">
    <property type="entry name" value="Pyrimidine_5'-ntase_YjjG"/>
</dbReference>
<dbReference type="InterPro" id="IPR023214">
    <property type="entry name" value="HAD_sf"/>
</dbReference>
<dbReference type="InterPro" id="IPR006439">
    <property type="entry name" value="HAD-SF_hydro_IA"/>
</dbReference>
<reference evidence="1 2" key="1">
    <citation type="journal article" date="2015" name="Genome Announc.">
        <title>Expanding the biotechnology potential of lactobacilli through comparative genomics of 213 strains and associated genera.</title>
        <authorList>
            <person name="Sun Z."/>
            <person name="Harris H.M."/>
            <person name="McCann A."/>
            <person name="Guo C."/>
            <person name="Argimon S."/>
            <person name="Zhang W."/>
            <person name="Yang X."/>
            <person name="Jeffery I.B."/>
            <person name="Cooney J.C."/>
            <person name="Kagawa T.F."/>
            <person name="Liu W."/>
            <person name="Song Y."/>
            <person name="Salvetti E."/>
            <person name="Wrobel A."/>
            <person name="Rasinkangas P."/>
            <person name="Parkhill J."/>
            <person name="Rea M.C."/>
            <person name="O'Sullivan O."/>
            <person name="Ritari J."/>
            <person name="Douillard F.P."/>
            <person name="Paul Ross R."/>
            <person name="Yang R."/>
            <person name="Briner A.E."/>
            <person name="Felis G.E."/>
            <person name="de Vos W.M."/>
            <person name="Barrangou R."/>
            <person name="Klaenhammer T.R."/>
            <person name="Caufield P.W."/>
            <person name="Cui Y."/>
            <person name="Zhang H."/>
            <person name="O'Toole P.W."/>
        </authorList>
    </citation>
    <scope>NUCLEOTIDE SEQUENCE [LARGE SCALE GENOMIC DNA]</scope>
    <source>
        <strain evidence="1 2">DSM 15353</strain>
    </source>
</reference>
<sequence>MTDKKYQTFIFDLDDTLLDFKSAEQQALQLLFSDLKLKLDEPAKQAFSNFNQSLWKKLEKKQITREQLFEERFHTFFKNYYQLEINGNSCSDQYLSYLAYGHEEVDEAIELLTDLFSAKKQLYLATNGVFKVQIQRLKEAKMAEFFEQVFVSEKIGSEKPDPEFFKYFFSHSNADPAQTLIVGDSLSSDILGGINAGIDTMWFNPERTTNFSQISPSYQIDSLSEVKKFA</sequence>
<dbReference type="InterPro" id="IPR011951">
    <property type="entry name" value="HAD-SF_hydro_IA_YjjG/PynA"/>
</dbReference>
<dbReference type="AlphaFoldDB" id="A0A0R2K8Y9"/>
<comment type="caution">
    <text evidence="1">The sequence shown here is derived from an EMBL/GenBank/DDBJ whole genome shotgun (WGS) entry which is preliminary data.</text>
</comment>
<proteinExistence type="predicted"/>
<dbReference type="Gene3D" id="3.40.50.1000">
    <property type="entry name" value="HAD superfamily/HAD-like"/>
    <property type="match status" value="1"/>
</dbReference>
<dbReference type="Gene3D" id="1.10.150.240">
    <property type="entry name" value="Putative phosphatase, domain 2"/>
    <property type="match status" value="1"/>
</dbReference>
<dbReference type="PANTHER" id="PTHR47478">
    <property type="match status" value="1"/>
</dbReference>
<dbReference type="RefSeq" id="WP_010494186.1">
    <property type="nucleotide sequence ID" value="NZ_JQBK01000018.1"/>
</dbReference>
<dbReference type="InterPro" id="IPR023198">
    <property type="entry name" value="PGP-like_dom2"/>
</dbReference>
<keyword evidence="1" id="KW-0378">Hydrolase</keyword>
<dbReference type="InterPro" id="IPR041492">
    <property type="entry name" value="HAD_2"/>
</dbReference>
<protein>
    <submittedName>
        <fullName evidence="1">HAD superfamily hydrolase</fullName>
    </submittedName>
</protein>
<dbReference type="SUPFAM" id="SSF56784">
    <property type="entry name" value="HAD-like"/>
    <property type="match status" value="1"/>
</dbReference>
<dbReference type="InterPro" id="IPR036412">
    <property type="entry name" value="HAD-like_sf"/>
</dbReference>
<dbReference type="Proteomes" id="UP000051491">
    <property type="component" value="Unassembled WGS sequence"/>
</dbReference>
<dbReference type="Pfam" id="PF13419">
    <property type="entry name" value="HAD_2"/>
    <property type="match status" value="1"/>
</dbReference>
<dbReference type="PATRIC" id="fig|89059.3.peg.753"/>
<organism evidence="1 2">
    <name type="scientific">Ligilactobacillus acidipiscis</name>
    <dbReference type="NCBI Taxonomy" id="89059"/>
    <lineage>
        <taxon>Bacteria</taxon>
        <taxon>Bacillati</taxon>
        <taxon>Bacillota</taxon>
        <taxon>Bacilli</taxon>
        <taxon>Lactobacillales</taxon>
        <taxon>Lactobacillaceae</taxon>
        <taxon>Ligilactobacillus</taxon>
    </lineage>
</organism>
<evidence type="ECO:0000313" key="2">
    <source>
        <dbReference type="Proteomes" id="UP000051491"/>
    </source>
</evidence>
<dbReference type="NCBIfam" id="TIGR02254">
    <property type="entry name" value="YjjG_YfnB"/>
    <property type="match status" value="1"/>
</dbReference>
<dbReference type="SFLD" id="SFLDG01129">
    <property type="entry name" value="C1.5:_HAD__Beta-PGM__Phosphata"/>
    <property type="match status" value="1"/>
</dbReference>
<gene>
    <name evidence="1" type="ORF">IV43_GL000722</name>
</gene>
<dbReference type="NCBIfam" id="TIGR01549">
    <property type="entry name" value="HAD-SF-IA-v1"/>
    <property type="match status" value="1"/>
</dbReference>